<evidence type="ECO:0000313" key="2">
    <source>
        <dbReference type="EMBL" id="OQP44679.1"/>
    </source>
</evidence>
<reference evidence="3" key="1">
    <citation type="submission" date="2016-04" db="EMBL/GenBank/DDBJ databases">
        <authorList>
            <person name="Chen L."/>
            <person name="Zhuang W."/>
            <person name="Wang G."/>
        </authorList>
    </citation>
    <scope>NUCLEOTIDE SEQUENCE [LARGE SCALE GENOMIC DNA]</scope>
    <source>
        <strain evidence="3">17621</strain>
    </source>
</reference>
<gene>
    <name evidence="2" type="ORF">A4H97_09970</name>
</gene>
<keyword evidence="3" id="KW-1185">Reference proteome</keyword>
<evidence type="ECO:0000313" key="3">
    <source>
        <dbReference type="Proteomes" id="UP000192610"/>
    </source>
</evidence>
<dbReference type="OrthoDB" id="1161413at2"/>
<name>A0A1V9EEW6_9BACT</name>
<dbReference type="SUPFAM" id="SSF160719">
    <property type="entry name" value="gpW/gp25-like"/>
    <property type="match status" value="1"/>
</dbReference>
<dbReference type="STRING" id="354355.SAMN05660816_03548"/>
<dbReference type="RefSeq" id="WP_081202737.1">
    <property type="nucleotide sequence ID" value="NZ_FOCZ01000006.1"/>
</dbReference>
<feature type="domain" description="IraD/Gp25-like" evidence="1">
    <location>
        <begin position="26"/>
        <end position="126"/>
    </location>
</feature>
<dbReference type="AlphaFoldDB" id="A0A1V9EEW6"/>
<organism evidence="2 3">
    <name type="scientific">Niastella yeongjuensis</name>
    <dbReference type="NCBI Taxonomy" id="354355"/>
    <lineage>
        <taxon>Bacteria</taxon>
        <taxon>Pseudomonadati</taxon>
        <taxon>Bacteroidota</taxon>
        <taxon>Chitinophagia</taxon>
        <taxon>Chitinophagales</taxon>
        <taxon>Chitinophagaceae</taxon>
        <taxon>Niastella</taxon>
    </lineage>
</organism>
<dbReference type="InterPro" id="IPR007048">
    <property type="entry name" value="IraD/Gp25-like"/>
</dbReference>
<protein>
    <recommendedName>
        <fullName evidence="1">IraD/Gp25-like domain-containing protein</fullName>
    </recommendedName>
</protein>
<accession>A0A1V9EEW6</accession>
<evidence type="ECO:0000259" key="1">
    <source>
        <dbReference type="Pfam" id="PF04965"/>
    </source>
</evidence>
<sequence>MRLKYYTLPLDPELLMQKKEHPGCTLKQSVGHHLHLIITTAFGEMQSDVDFGNSIWDHDFDNLTARTRQQEWMKESLIQAIRKHEKRLDAIKVDVLVKQEEVNALTTERRVKKRLDINITARLTATSEDITFRDSFFVSPLSYS</sequence>
<dbReference type="Proteomes" id="UP000192610">
    <property type="component" value="Unassembled WGS sequence"/>
</dbReference>
<comment type="caution">
    <text evidence="2">The sequence shown here is derived from an EMBL/GenBank/DDBJ whole genome shotgun (WGS) entry which is preliminary data.</text>
</comment>
<proteinExistence type="predicted"/>
<dbReference type="EMBL" id="LVXG01000034">
    <property type="protein sequence ID" value="OQP44679.1"/>
    <property type="molecule type" value="Genomic_DNA"/>
</dbReference>
<dbReference type="Pfam" id="PF04965">
    <property type="entry name" value="GPW_gp25"/>
    <property type="match status" value="1"/>
</dbReference>
<dbReference type="Gene3D" id="3.10.450.40">
    <property type="match status" value="1"/>
</dbReference>